<proteinExistence type="predicted"/>
<gene>
    <name evidence="1" type="ORF">DK419_07040</name>
</gene>
<sequence>MTTGALAWPRPIPTVEKVVKPGQTQKIGWFVSLDPTCRSVGPWAVNMIEPPGKGQVMVEQGSEYPGFSPNNPRSACNKRKVPATRILYSAPPGGPDDDQFIIEIVDPLGNAQRLRYHVGLH</sequence>
<name>A0A2U8WIN8_9HYPH</name>
<evidence type="ECO:0000313" key="1">
    <source>
        <dbReference type="EMBL" id="AWN46094.1"/>
    </source>
</evidence>
<dbReference type="AlphaFoldDB" id="A0A2U8WIN8"/>
<dbReference type="EMBL" id="CP029553">
    <property type="protein sequence ID" value="AWN46094.1"/>
    <property type="molecule type" value="Genomic_DNA"/>
</dbReference>
<evidence type="ECO:0000313" key="2">
    <source>
        <dbReference type="Proteomes" id="UP000245444"/>
    </source>
</evidence>
<dbReference type="Proteomes" id="UP000245444">
    <property type="component" value="Chromosome"/>
</dbReference>
<reference evidence="1 2" key="1">
    <citation type="submission" date="2018-05" db="EMBL/GenBank/DDBJ databases">
        <title>Complete Genome Sequence of Methylobacterium sp. 17Sr1-28.</title>
        <authorList>
            <person name="Srinivasan S."/>
        </authorList>
    </citation>
    <scope>NUCLEOTIDE SEQUENCE [LARGE SCALE GENOMIC DNA]</scope>
    <source>
        <strain evidence="1 2">17Sr1-28</strain>
    </source>
</reference>
<organism evidence="1 2">
    <name type="scientific">Methylobacterium terrae</name>
    <dbReference type="NCBI Taxonomy" id="2202827"/>
    <lineage>
        <taxon>Bacteria</taxon>
        <taxon>Pseudomonadati</taxon>
        <taxon>Pseudomonadota</taxon>
        <taxon>Alphaproteobacteria</taxon>
        <taxon>Hyphomicrobiales</taxon>
        <taxon>Methylobacteriaceae</taxon>
        <taxon>Methylobacterium</taxon>
    </lineage>
</organism>
<accession>A0A2U8WIN8</accession>
<protein>
    <submittedName>
        <fullName evidence="1">Uncharacterized protein</fullName>
    </submittedName>
</protein>
<dbReference type="OrthoDB" id="7569565at2"/>
<keyword evidence="2" id="KW-1185">Reference proteome</keyword>
<dbReference type="KEGG" id="mtea:DK419_07040"/>